<dbReference type="Proteomes" id="UP000095287">
    <property type="component" value="Unplaced"/>
</dbReference>
<accession>A0A1I7Z0J9</accession>
<proteinExistence type="predicted"/>
<sequence>MDTVPCTFIESVFVRCGYSLTDQVEKLTGRWRKLVETYVKKCGSLELSYAPYDEKEWRLHYQLHGWPHIKTRTLTKEVVKEMSRNITVIFVNLMDSLEHPDGSFDPNNRDDDAVLQLLTGLGAPKRRIFLNGDEDSYGTEALKYAEMVSRYKCFLRPFQAVQMYFFDNLWVHCLVNDMVSHGKVVHIIIMNPVSEISSRFWDDFFLSKTSRSFCGDFEHFDDILAIIRQWRNADPLHLVPHKLFKGIGSQTEKTRVEDFVDVGMTPVPVESVGAELFERIRREITRKDPSISLYRIDHLVDPSRKAYIVFEERYSYCFILFE</sequence>
<dbReference type="AlphaFoldDB" id="A0A1I7Z0J9"/>
<name>A0A1I7Z0J9_9BILA</name>
<protein>
    <submittedName>
        <fullName evidence="2">FBA_2 domain-containing protein</fullName>
    </submittedName>
</protein>
<organism evidence="1 2">
    <name type="scientific">Steinernema glaseri</name>
    <dbReference type="NCBI Taxonomy" id="37863"/>
    <lineage>
        <taxon>Eukaryota</taxon>
        <taxon>Metazoa</taxon>
        <taxon>Ecdysozoa</taxon>
        <taxon>Nematoda</taxon>
        <taxon>Chromadorea</taxon>
        <taxon>Rhabditida</taxon>
        <taxon>Tylenchina</taxon>
        <taxon>Panagrolaimomorpha</taxon>
        <taxon>Strongyloidoidea</taxon>
        <taxon>Steinernematidae</taxon>
        <taxon>Steinernema</taxon>
    </lineage>
</organism>
<keyword evidence="1" id="KW-1185">Reference proteome</keyword>
<reference evidence="2" key="1">
    <citation type="submission" date="2016-11" db="UniProtKB">
        <authorList>
            <consortium name="WormBaseParasite"/>
        </authorList>
    </citation>
    <scope>IDENTIFICATION</scope>
</reference>
<evidence type="ECO:0000313" key="1">
    <source>
        <dbReference type="Proteomes" id="UP000095287"/>
    </source>
</evidence>
<evidence type="ECO:0000313" key="2">
    <source>
        <dbReference type="WBParaSite" id="L893_g21617.t1"/>
    </source>
</evidence>
<dbReference type="WBParaSite" id="L893_g21617.t1">
    <property type="protein sequence ID" value="L893_g21617.t1"/>
    <property type="gene ID" value="L893_g21617"/>
</dbReference>